<dbReference type="Proteomes" id="UP000561726">
    <property type="component" value="Unassembled WGS sequence"/>
</dbReference>
<dbReference type="OrthoDB" id="4761877at2"/>
<dbReference type="EMBL" id="JACHBQ010000001">
    <property type="protein sequence ID" value="MBB5640504.1"/>
    <property type="molecule type" value="Genomic_DNA"/>
</dbReference>
<proteinExistence type="predicted"/>
<evidence type="ECO:0008006" key="3">
    <source>
        <dbReference type="Google" id="ProtNLM"/>
    </source>
</evidence>
<comment type="caution">
    <text evidence="1">The sequence shown here is derived from an EMBL/GenBank/DDBJ whole genome shotgun (WGS) entry which is preliminary data.</text>
</comment>
<name>A0A7W8ZUL7_9MICO</name>
<dbReference type="AlphaFoldDB" id="A0A7W8ZUL7"/>
<sequence>MPDLDDLLPSRAAFIRARGELEAANGVKWLTEFDERVRFRLYAAYDQSYMSGHYGTSNLVNNALGSFVSDQSQMRLSHSSADGAFRNEVEPSSTDELLDWLAAIPIVLERFAAEYNGTQSDEEYGFTHNLNPKRFAGLANDVLLEARIGYTFINNRLKPRSDEPLFLAVVEPVEALLTSNSRFAAVETAYQQAQSSIASGQYGAAITSAGSALQTTLEALGASGSNLGALFANARSRGFLMGHDAKLLESYKSLVDWATADRSNRGTAHGAATAQRADADMTLHVVAALIIRLIKHAELQEYTAAPKSVPNVE</sequence>
<organism evidence="1 2">
    <name type="scientific">Cryobacterium roopkundense</name>
    <dbReference type="NCBI Taxonomy" id="1001240"/>
    <lineage>
        <taxon>Bacteria</taxon>
        <taxon>Bacillati</taxon>
        <taxon>Actinomycetota</taxon>
        <taxon>Actinomycetes</taxon>
        <taxon>Micrococcales</taxon>
        <taxon>Microbacteriaceae</taxon>
        <taxon>Cryobacterium</taxon>
    </lineage>
</organism>
<reference evidence="1 2" key="1">
    <citation type="submission" date="2020-08" db="EMBL/GenBank/DDBJ databases">
        <title>Sequencing the genomes of 1000 actinobacteria strains.</title>
        <authorList>
            <person name="Klenk H.-P."/>
        </authorList>
    </citation>
    <scope>NUCLEOTIDE SEQUENCE [LARGE SCALE GENOMIC DNA]</scope>
    <source>
        <strain evidence="1 2">DSM 21065</strain>
    </source>
</reference>
<evidence type="ECO:0000313" key="2">
    <source>
        <dbReference type="Proteomes" id="UP000561726"/>
    </source>
</evidence>
<protein>
    <recommendedName>
        <fullName evidence="3">Abortive infection protein-like C-terminal domain-containing protein</fullName>
    </recommendedName>
</protein>
<accession>A0A7W8ZUL7</accession>
<dbReference type="RefSeq" id="WP_152602145.1">
    <property type="nucleotide sequence ID" value="NZ_JACHBQ010000001.1"/>
</dbReference>
<gene>
    <name evidence="1" type="ORF">BJ997_001052</name>
</gene>
<evidence type="ECO:0000313" key="1">
    <source>
        <dbReference type="EMBL" id="MBB5640504.1"/>
    </source>
</evidence>